<dbReference type="GO" id="GO:0032993">
    <property type="term" value="C:protein-DNA complex"/>
    <property type="evidence" value="ECO:0007669"/>
    <property type="project" value="TreeGrafter"/>
</dbReference>
<dbReference type="SMART" id="SM00448">
    <property type="entry name" value="REC"/>
    <property type="match status" value="1"/>
</dbReference>
<keyword evidence="11" id="KW-1185">Reference proteome</keyword>
<dbReference type="GO" id="GO:0006355">
    <property type="term" value="P:regulation of DNA-templated transcription"/>
    <property type="evidence" value="ECO:0007669"/>
    <property type="project" value="InterPro"/>
</dbReference>
<dbReference type="InterPro" id="IPR039420">
    <property type="entry name" value="WalR-like"/>
</dbReference>
<dbReference type="PANTHER" id="PTHR48111:SF4">
    <property type="entry name" value="DNA-BINDING DUAL TRANSCRIPTIONAL REGULATOR OMPR"/>
    <property type="match status" value="1"/>
</dbReference>
<evidence type="ECO:0000256" key="1">
    <source>
        <dbReference type="ARBA" id="ARBA00022553"/>
    </source>
</evidence>
<dbReference type="Pfam" id="PF00072">
    <property type="entry name" value="Response_reg"/>
    <property type="match status" value="1"/>
</dbReference>
<dbReference type="CDD" id="cd17574">
    <property type="entry name" value="REC_OmpR"/>
    <property type="match status" value="1"/>
</dbReference>
<dbReference type="RefSeq" id="WP_093503594.1">
    <property type="nucleotide sequence ID" value="NZ_BSSG01000003.1"/>
</dbReference>
<dbReference type="Pfam" id="PF00486">
    <property type="entry name" value="Trans_reg_C"/>
    <property type="match status" value="1"/>
</dbReference>
<feature type="modified residue" description="4-aspartylphosphate" evidence="6">
    <location>
        <position position="69"/>
    </location>
</feature>
<dbReference type="Gene3D" id="3.40.50.2300">
    <property type="match status" value="1"/>
</dbReference>
<dbReference type="GO" id="GO:0000976">
    <property type="term" value="F:transcription cis-regulatory region binding"/>
    <property type="evidence" value="ECO:0007669"/>
    <property type="project" value="TreeGrafter"/>
</dbReference>
<evidence type="ECO:0000259" key="8">
    <source>
        <dbReference type="PROSITE" id="PS50110"/>
    </source>
</evidence>
<dbReference type="PROSITE" id="PS50110">
    <property type="entry name" value="RESPONSE_REGULATORY"/>
    <property type="match status" value="1"/>
</dbReference>
<evidence type="ECO:0000313" key="10">
    <source>
        <dbReference type="EMBL" id="SFD77232.1"/>
    </source>
</evidence>
<evidence type="ECO:0000256" key="3">
    <source>
        <dbReference type="ARBA" id="ARBA00023015"/>
    </source>
</evidence>
<dbReference type="SUPFAM" id="SSF46894">
    <property type="entry name" value="C-terminal effector domain of the bipartite response regulators"/>
    <property type="match status" value="1"/>
</dbReference>
<keyword evidence="5" id="KW-0804">Transcription</keyword>
<evidence type="ECO:0000256" key="7">
    <source>
        <dbReference type="PROSITE-ProRule" id="PRU01091"/>
    </source>
</evidence>
<dbReference type="GO" id="GO:0005829">
    <property type="term" value="C:cytosol"/>
    <property type="evidence" value="ECO:0007669"/>
    <property type="project" value="TreeGrafter"/>
</dbReference>
<organism evidence="10 11">
    <name type="scientific">Pseudomonas straminea</name>
    <dbReference type="NCBI Taxonomy" id="47882"/>
    <lineage>
        <taxon>Bacteria</taxon>
        <taxon>Pseudomonadati</taxon>
        <taxon>Pseudomonadota</taxon>
        <taxon>Gammaproteobacteria</taxon>
        <taxon>Pseudomonadales</taxon>
        <taxon>Pseudomonadaceae</taxon>
        <taxon>Phytopseudomonas</taxon>
    </lineage>
</organism>
<feature type="domain" description="OmpR/PhoB-type" evidence="9">
    <location>
        <begin position="150"/>
        <end position="249"/>
    </location>
</feature>
<accession>A0A1I1V2D2</accession>
<dbReference type="PANTHER" id="PTHR48111">
    <property type="entry name" value="REGULATOR OF RPOS"/>
    <property type="match status" value="1"/>
</dbReference>
<dbReference type="EMBL" id="FOMO01000004">
    <property type="protein sequence ID" value="SFD77232.1"/>
    <property type="molecule type" value="Genomic_DNA"/>
</dbReference>
<dbReference type="InterPro" id="IPR036388">
    <property type="entry name" value="WH-like_DNA-bd_sf"/>
</dbReference>
<feature type="DNA-binding region" description="OmpR/PhoB-type" evidence="7">
    <location>
        <begin position="150"/>
        <end position="249"/>
    </location>
</feature>
<protein>
    <submittedName>
        <fullName evidence="10">DNA-binding response regulator, OmpR family, contains REC and winged-helix (WHTH) domain</fullName>
    </submittedName>
</protein>
<dbReference type="Gene3D" id="6.10.250.690">
    <property type="match status" value="1"/>
</dbReference>
<dbReference type="PROSITE" id="PS51755">
    <property type="entry name" value="OMPR_PHOB"/>
    <property type="match status" value="1"/>
</dbReference>
<keyword evidence="3" id="KW-0805">Transcription regulation</keyword>
<dbReference type="GO" id="GO:0000156">
    <property type="term" value="F:phosphorelay response regulator activity"/>
    <property type="evidence" value="ECO:0007669"/>
    <property type="project" value="TreeGrafter"/>
</dbReference>
<reference evidence="11" key="1">
    <citation type="submission" date="2016-10" db="EMBL/GenBank/DDBJ databases">
        <authorList>
            <person name="Varghese N."/>
            <person name="Submissions S."/>
        </authorList>
    </citation>
    <scope>NUCLEOTIDE SEQUENCE [LARGE SCALE GENOMIC DNA]</scope>
    <source>
        <strain evidence="11">JCM 2783</strain>
    </source>
</reference>
<dbReference type="Proteomes" id="UP000243950">
    <property type="component" value="Unassembled WGS sequence"/>
</dbReference>
<dbReference type="InterPro" id="IPR001867">
    <property type="entry name" value="OmpR/PhoB-type_DNA-bd"/>
</dbReference>
<keyword evidence="4 7" id="KW-0238">DNA-binding</keyword>
<evidence type="ECO:0000256" key="5">
    <source>
        <dbReference type="ARBA" id="ARBA00023163"/>
    </source>
</evidence>
<evidence type="ECO:0000256" key="6">
    <source>
        <dbReference type="PROSITE-ProRule" id="PRU00169"/>
    </source>
</evidence>
<evidence type="ECO:0000256" key="4">
    <source>
        <dbReference type="ARBA" id="ARBA00023125"/>
    </source>
</evidence>
<dbReference type="Gene3D" id="1.10.10.10">
    <property type="entry name" value="Winged helix-like DNA-binding domain superfamily/Winged helix DNA-binding domain"/>
    <property type="match status" value="1"/>
</dbReference>
<sequence length="256" mass="28180">MECNQGRSLLSHGAQATQETVLVVDDDDEIRELLCEYLSDSGYHVLAAADGRQMWPLLEQHSVQLLILDLMLPGEDGLSLCRRLQAQGGPAVIMLSARGSALDRVVGLEVGADDYLGKPFEPRELLARAKSVLRRSAAVPSRPEPVSPFEAPVFFAGYRLDPVKRTLSQLDGSAVLLPRSDCRVLSELLAAQNRALSRDHLTRCAFSRPHLPDDRSVDMCISRLRQCFKGSAERVQILTIRNEGYLLSVTANDSVS</sequence>
<evidence type="ECO:0000256" key="2">
    <source>
        <dbReference type="ARBA" id="ARBA00023012"/>
    </source>
</evidence>
<feature type="domain" description="Response regulatory" evidence="8">
    <location>
        <begin position="20"/>
        <end position="133"/>
    </location>
</feature>
<evidence type="ECO:0000259" key="9">
    <source>
        <dbReference type="PROSITE" id="PS51755"/>
    </source>
</evidence>
<dbReference type="FunFam" id="3.40.50.2300:FF:000001">
    <property type="entry name" value="DNA-binding response regulator PhoB"/>
    <property type="match status" value="1"/>
</dbReference>
<dbReference type="CDD" id="cd00383">
    <property type="entry name" value="trans_reg_C"/>
    <property type="match status" value="1"/>
</dbReference>
<dbReference type="InterPro" id="IPR001789">
    <property type="entry name" value="Sig_transdc_resp-reg_receiver"/>
</dbReference>
<dbReference type="SUPFAM" id="SSF52172">
    <property type="entry name" value="CheY-like"/>
    <property type="match status" value="1"/>
</dbReference>
<keyword evidence="1 6" id="KW-0597">Phosphoprotein</keyword>
<name>A0A1I1V2D2_PSEOC</name>
<dbReference type="SMART" id="SM00862">
    <property type="entry name" value="Trans_reg_C"/>
    <property type="match status" value="1"/>
</dbReference>
<dbReference type="InterPro" id="IPR011006">
    <property type="entry name" value="CheY-like_superfamily"/>
</dbReference>
<dbReference type="InterPro" id="IPR016032">
    <property type="entry name" value="Sig_transdc_resp-reg_C-effctor"/>
</dbReference>
<dbReference type="AlphaFoldDB" id="A0A1I1V2D2"/>
<evidence type="ECO:0000313" key="11">
    <source>
        <dbReference type="Proteomes" id="UP000243950"/>
    </source>
</evidence>
<keyword evidence="2" id="KW-0902">Two-component regulatory system</keyword>
<proteinExistence type="predicted"/>
<gene>
    <name evidence="10" type="ORF">SAMN05216372_10432</name>
</gene>